<evidence type="ECO:0000256" key="4">
    <source>
        <dbReference type="ARBA" id="ARBA00023136"/>
    </source>
</evidence>
<organism evidence="8 9">
    <name type="scientific">Coptis chinensis</name>
    <dbReference type="NCBI Taxonomy" id="261450"/>
    <lineage>
        <taxon>Eukaryota</taxon>
        <taxon>Viridiplantae</taxon>
        <taxon>Streptophyta</taxon>
        <taxon>Embryophyta</taxon>
        <taxon>Tracheophyta</taxon>
        <taxon>Spermatophyta</taxon>
        <taxon>Magnoliopsida</taxon>
        <taxon>Ranunculales</taxon>
        <taxon>Ranunculaceae</taxon>
        <taxon>Coptidoideae</taxon>
        <taxon>Coptis</taxon>
    </lineage>
</organism>
<protein>
    <recommendedName>
        <fullName evidence="7">Late embryogenesis abundant protein LEA-2 subgroup domain-containing protein</fullName>
    </recommendedName>
</protein>
<evidence type="ECO:0000256" key="1">
    <source>
        <dbReference type="ARBA" id="ARBA00004167"/>
    </source>
</evidence>
<accession>A0A835HH31</accession>
<evidence type="ECO:0000259" key="7">
    <source>
        <dbReference type="Pfam" id="PF03168"/>
    </source>
</evidence>
<evidence type="ECO:0000256" key="6">
    <source>
        <dbReference type="SAM" id="Phobius"/>
    </source>
</evidence>
<dbReference type="GO" id="GO:0098542">
    <property type="term" value="P:defense response to other organism"/>
    <property type="evidence" value="ECO:0007669"/>
    <property type="project" value="InterPro"/>
</dbReference>
<proteinExistence type="predicted"/>
<evidence type="ECO:0000256" key="2">
    <source>
        <dbReference type="ARBA" id="ARBA00022692"/>
    </source>
</evidence>
<feature type="region of interest" description="Disordered" evidence="5">
    <location>
        <begin position="1"/>
        <end position="26"/>
    </location>
</feature>
<dbReference type="OrthoDB" id="1889094at2759"/>
<name>A0A835HH31_9MAGN</name>
<dbReference type="GO" id="GO:0005886">
    <property type="term" value="C:plasma membrane"/>
    <property type="evidence" value="ECO:0007669"/>
    <property type="project" value="TreeGrafter"/>
</dbReference>
<dbReference type="PANTHER" id="PTHR31415">
    <property type="entry name" value="OS05G0367900 PROTEIN"/>
    <property type="match status" value="1"/>
</dbReference>
<evidence type="ECO:0000256" key="5">
    <source>
        <dbReference type="SAM" id="MobiDB-lite"/>
    </source>
</evidence>
<dbReference type="PANTHER" id="PTHR31415:SF4">
    <property type="entry name" value="NDR1_HIN1-LIKE PROTEIN 3"/>
    <property type="match status" value="1"/>
</dbReference>
<reference evidence="8 9" key="1">
    <citation type="submission" date="2020-10" db="EMBL/GenBank/DDBJ databases">
        <title>The Coptis chinensis genome and diversification of protoberbering-type alkaloids.</title>
        <authorList>
            <person name="Wang B."/>
            <person name="Shu S."/>
            <person name="Song C."/>
            <person name="Liu Y."/>
        </authorList>
    </citation>
    <scope>NUCLEOTIDE SEQUENCE [LARGE SCALE GENOMIC DNA]</scope>
    <source>
        <strain evidence="8">HL-2020</strain>
        <tissue evidence="8">Leaf</tissue>
    </source>
</reference>
<keyword evidence="2 6" id="KW-0812">Transmembrane</keyword>
<keyword evidence="3 6" id="KW-1133">Transmembrane helix</keyword>
<evidence type="ECO:0000313" key="8">
    <source>
        <dbReference type="EMBL" id="KAF9598227.1"/>
    </source>
</evidence>
<keyword evidence="9" id="KW-1185">Reference proteome</keyword>
<feature type="domain" description="Late embryogenesis abundant protein LEA-2 subgroup" evidence="7">
    <location>
        <begin position="91"/>
        <end position="193"/>
    </location>
</feature>
<dbReference type="GO" id="GO:0009506">
    <property type="term" value="C:plasmodesma"/>
    <property type="evidence" value="ECO:0007669"/>
    <property type="project" value="TreeGrafter"/>
</dbReference>
<dbReference type="InterPro" id="IPR004864">
    <property type="entry name" value="LEA_2"/>
</dbReference>
<sequence>MSQTKEVPLSGAYYGPSIPPQQPPHQRRRGGCVLCTFLTVITTIIVALGIAALVLWLAVRPEVKFYVVSAELTQFDLTNGNTLNYNLSLNMAVRNPNKKIGIYYDRLDAVASYEGERFGWENVPRFYQGHKNTTNLQVTFQGQQLILLNQFEINQFNQEKNNRFFNIDVKLYSRIRFKIGSLKTKRVKPDVECKLWIPLAGNGTFSRRFESTRCDLDF</sequence>
<comment type="caution">
    <text evidence="8">The sequence shown here is derived from an EMBL/GenBank/DDBJ whole genome shotgun (WGS) entry which is preliminary data.</text>
</comment>
<dbReference type="Proteomes" id="UP000631114">
    <property type="component" value="Unassembled WGS sequence"/>
</dbReference>
<keyword evidence="4 6" id="KW-0472">Membrane</keyword>
<dbReference type="EMBL" id="JADFTS010000007">
    <property type="protein sequence ID" value="KAF9598227.1"/>
    <property type="molecule type" value="Genomic_DNA"/>
</dbReference>
<feature type="transmembrane region" description="Helical" evidence="6">
    <location>
        <begin position="32"/>
        <end position="59"/>
    </location>
</feature>
<dbReference type="AlphaFoldDB" id="A0A835HH31"/>
<comment type="subcellular location">
    <subcellularLocation>
        <location evidence="1">Membrane</location>
        <topology evidence="1">Single-pass membrane protein</topology>
    </subcellularLocation>
</comment>
<evidence type="ECO:0000313" key="9">
    <source>
        <dbReference type="Proteomes" id="UP000631114"/>
    </source>
</evidence>
<dbReference type="Pfam" id="PF03168">
    <property type="entry name" value="LEA_2"/>
    <property type="match status" value="1"/>
</dbReference>
<dbReference type="InterPro" id="IPR044839">
    <property type="entry name" value="NDR1-like"/>
</dbReference>
<evidence type="ECO:0000256" key="3">
    <source>
        <dbReference type="ARBA" id="ARBA00022989"/>
    </source>
</evidence>
<gene>
    <name evidence="8" type="ORF">IFM89_026003</name>
</gene>